<dbReference type="InterPro" id="IPR045823">
    <property type="entry name" value="TetR_C_32"/>
</dbReference>
<dbReference type="GO" id="GO:0003700">
    <property type="term" value="F:DNA-binding transcription factor activity"/>
    <property type="evidence" value="ECO:0007669"/>
    <property type="project" value="TreeGrafter"/>
</dbReference>
<dbReference type="InterPro" id="IPR001647">
    <property type="entry name" value="HTH_TetR"/>
</dbReference>
<evidence type="ECO:0000259" key="3">
    <source>
        <dbReference type="PROSITE" id="PS50977"/>
    </source>
</evidence>
<dbReference type="PROSITE" id="PS50977">
    <property type="entry name" value="HTH_TETR_2"/>
    <property type="match status" value="1"/>
</dbReference>
<accession>A0A917ZRP7</accession>
<dbReference type="Proteomes" id="UP000641932">
    <property type="component" value="Unassembled WGS sequence"/>
</dbReference>
<dbReference type="PANTHER" id="PTHR30055:SF227">
    <property type="entry name" value="TRANSCRIPTIONAL REGULATORY PROTEIN (PROBABLY TETR-FAMILY)-RELATED"/>
    <property type="match status" value="1"/>
</dbReference>
<dbReference type="InterPro" id="IPR050109">
    <property type="entry name" value="HTH-type_TetR-like_transc_reg"/>
</dbReference>
<organism evidence="4 5">
    <name type="scientific">Wenjunlia tyrosinilytica</name>
    <dbReference type="NCBI Taxonomy" id="1544741"/>
    <lineage>
        <taxon>Bacteria</taxon>
        <taxon>Bacillati</taxon>
        <taxon>Actinomycetota</taxon>
        <taxon>Actinomycetes</taxon>
        <taxon>Kitasatosporales</taxon>
        <taxon>Streptomycetaceae</taxon>
        <taxon>Wenjunlia</taxon>
    </lineage>
</organism>
<dbReference type="SUPFAM" id="SSF48498">
    <property type="entry name" value="Tetracyclin repressor-like, C-terminal domain"/>
    <property type="match status" value="1"/>
</dbReference>
<sequence>MSTDRRWEQRQATQRRRDELLAAADRVVLREGPGASMNAIAAEAGISKPIFYRHFGGKGALYRAIAQRHTDAVLDKCRTALDSVWDRRDCVEATLDAYLTAIEAHPQMYRFLMHPEEAEGDADSLAVDHSHVAPLLHLLGEELAVVISERLELGRDGELVGRVWGHGIVGMMHAAGDWWLVQRPCERADLVRHLADLLWGQLKLIEDKARGV</sequence>
<evidence type="ECO:0000256" key="1">
    <source>
        <dbReference type="ARBA" id="ARBA00023125"/>
    </source>
</evidence>
<gene>
    <name evidence="4" type="ORF">GCM10012280_34330</name>
</gene>
<keyword evidence="1 2" id="KW-0238">DNA-binding</keyword>
<dbReference type="GO" id="GO:0000976">
    <property type="term" value="F:transcription cis-regulatory region binding"/>
    <property type="evidence" value="ECO:0007669"/>
    <property type="project" value="TreeGrafter"/>
</dbReference>
<evidence type="ECO:0000256" key="2">
    <source>
        <dbReference type="PROSITE-ProRule" id="PRU00335"/>
    </source>
</evidence>
<dbReference type="PROSITE" id="PS01081">
    <property type="entry name" value="HTH_TETR_1"/>
    <property type="match status" value="1"/>
</dbReference>
<evidence type="ECO:0000313" key="4">
    <source>
        <dbReference type="EMBL" id="GGO89946.1"/>
    </source>
</evidence>
<feature type="domain" description="HTH tetR-type" evidence="3">
    <location>
        <begin position="14"/>
        <end position="73"/>
    </location>
</feature>
<dbReference type="InterPro" id="IPR036271">
    <property type="entry name" value="Tet_transcr_reg_TetR-rel_C_sf"/>
</dbReference>
<name>A0A917ZRP7_9ACTN</name>
<dbReference type="InterPro" id="IPR009057">
    <property type="entry name" value="Homeodomain-like_sf"/>
</dbReference>
<dbReference type="EMBL" id="BMMS01000014">
    <property type="protein sequence ID" value="GGO89946.1"/>
    <property type="molecule type" value="Genomic_DNA"/>
</dbReference>
<protein>
    <submittedName>
        <fullName evidence="4">TetR family transcriptional regulator</fullName>
    </submittedName>
</protein>
<dbReference type="Gene3D" id="1.10.357.10">
    <property type="entry name" value="Tetracycline Repressor, domain 2"/>
    <property type="match status" value="1"/>
</dbReference>
<dbReference type="PANTHER" id="PTHR30055">
    <property type="entry name" value="HTH-TYPE TRANSCRIPTIONAL REGULATOR RUTR"/>
    <property type="match status" value="1"/>
</dbReference>
<dbReference type="PRINTS" id="PR00455">
    <property type="entry name" value="HTHTETR"/>
</dbReference>
<proteinExistence type="predicted"/>
<dbReference type="Pfam" id="PF19344">
    <property type="entry name" value="TetR_C_32"/>
    <property type="match status" value="1"/>
</dbReference>
<dbReference type="AlphaFoldDB" id="A0A917ZRP7"/>
<dbReference type="InterPro" id="IPR023772">
    <property type="entry name" value="DNA-bd_HTH_TetR-type_CS"/>
</dbReference>
<dbReference type="RefSeq" id="WP_189132570.1">
    <property type="nucleotide sequence ID" value="NZ_BMMS01000014.1"/>
</dbReference>
<comment type="caution">
    <text evidence="4">The sequence shown here is derived from an EMBL/GenBank/DDBJ whole genome shotgun (WGS) entry which is preliminary data.</text>
</comment>
<dbReference type="SUPFAM" id="SSF46689">
    <property type="entry name" value="Homeodomain-like"/>
    <property type="match status" value="1"/>
</dbReference>
<reference evidence="4" key="2">
    <citation type="submission" date="2020-09" db="EMBL/GenBank/DDBJ databases">
        <authorList>
            <person name="Sun Q."/>
            <person name="Zhou Y."/>
        </authorList>
    </citation>
    <scope>NUCLEOTIDE SEQUENCE</scope>
    <source>
        <strain evidence="4">CGMCC 4.7201</strain>
    </source>
</reference>
<evidence type="ECO:0000313" key="5">
    <source>
        <dbReference type="Proteomes" id="UP000641932"/>
    </source>
</evidence>
<dbReference type="Pfam" id="PF00440">
    <property type="entry name" value="TetR_N"/>
    <property type="match status" value="1"/>
</dbReference>
<reference evidence="4" key="1">
    <citation type="journal article" date="2014" name="Int. J. Syst. Evol. Microbiol.">
        <title>Complete genome sequence of Corynebacterium casei LMG S-19264T (=DSM 44701T), isolated from a smear-ripened cheese.</title>
        <authorList>
            <consortium name="US DOE Joint Genome Institute (JGI-PGF)"/>
            <person name="Walter F."/>
            <person name="Albersmeier A."/>
            <person name="Kalinowski J."/>
            <person name="Ruckert C."/>
        </authorList>
    </citation>
    <scope>NUCLEOTIDE SEQUENCE</scope>
    <source>
        <strain evidence="4">CGMCC 4.7201</strain>
    </source>
</reference>
<feature type="DNA-binding region" description="H-T-H motif" evidence="2">
    <location>
        <begin position="36"/>
        <end position="55"/>
    </location>
</feature>
<keyword evidence="5" id="KW-1185">Reference proteome</keyword>